<name>A0A9X3NK30_9ACTN</name>
<evidence type="ECO:0008006" key="3">
    <source>
        <dbReference type="Google" id="ProtNLM"/>
    </source>
</evidence>
<organism evidence="1 2">
    <name type="scientific">Streptomonospora mangrovi</name>
    <dbReference type="NCBI Taxonomy" id="2883123"/>
    <lineage>
        <taxon>Bacteria</taxon>
        <taxon>Bacillati</taxon>
        <taxon>Actinomycetota</taxon>
        <taxon>Actinomycetes</taxon>
        <taxon>Streptosporangiales</taxon>
        <taxon>Nocardiopsidaceae</taxon>
        <taxon>Streptomonospora</taxon>
    </lineage>
</organism>
<protein>
    <recommendedName>
        <fullName evidence="3">Ribosomal protein L7/L12 C-terminal domain-containing protein</fullName>
    </recommendedName>
</protein>
<accession>A0A9X3NK30</accession>
<dbReference type="AlphaFoldDB" id="A0A9X3NK30"/>
<reference evidence="1" key="1">
    <citation type="submission" date="2021-10" db="EMBL/GenBank/DDBJ databases">
        <title>Streptomonospora sp. nov., isolated from mangrove soil.</title>
        <authorList>
            <person name="Chen X."/>
            <person name="Ge X."/>
            <person name="Liu W."/>
        </authorList>
    </citation>
    <scope>NUCLEOTIDE SEQUENCE</scope>
    <source>
        <strain evidence="1">S1-112</strain>
    </source>
</reference>
<gene>
    <name evidence="1" type="ORF">LG943_04440</name>
</gene>
<dbReference type="EMBL" id="JAJAQC010000005">
    <property type="protein sequence ID" value="MDA0563583.1"/>
    <property type="molecule type" value="Genomic_DNA"/>
</dbReference>
<dbReference type="Proteomes" id="UP001140076">
    <property type="component" value="Unassembled WGS sequence"/>
</dbReference>
<evidence type="ECO:0000313" key="1">
    <source>
        <dbReference type="EMBL" id="MDA0563583.1"/>
    </source>
</evidence>
<evidence type="ECO:0000313" key="2">
    <source>
        <dbReference type="Proteomes" id="UP001140076"/>
    </source>
</evidence>
<dbReference type="RefSeq" id="WP_270070862.1">
    <property type="nucleotide sequence ID" value="NZ_JAJAQC010000005.1"/>
</dbReference>
<proteinExistence type="predicted"/>
<comment type="caution">
    <text evidence="1">The sequence shown here is derived from an EMBL/GenBank/DDBJ whole genome shotgun (WGS) entry which is preliminary data.</text>
</comment>
<sequence>MSLLMMLLALLGAVAVLGLGTWVTARLRGSAAAVEEGGAAAPAVEAGAVPPPGGYTLLEEPGAPAVPLSADALERVRALLAEGRGNEAVGAVRDATGADEEGAERIVRRIRATGRP</sequence>
<keyword evidence="2" id="KW-1185">Reference proteome</keyword>